<evidence type="ECO:0008006" key="3">
    <source>
        <dbReference type="Google" id="ProtNLM"/>
    </source>
</evidence>
<dbReference type="Pfam" id="PF14114">
    <property type="entry name" value="DUF4286"/>
    <property type="match status" value="1"/>
</dbReference>
<dbReference type="STRING" id="1524460.IX84_10465"/>
<name>A0A098SAX1_9BACT</name>
<protein>
    <recommendedName>
        <fullName evidence="3">DUF4286 domain-containing protein</fullName>
    </recommendedName>
</protein>
<dbReference type="OrthoDB" id="1121837at2"/>
<gene>
    <name evidence="1" type="ORF">IX84_10465</name>
</gene>
<proteinExistence type="predicted"/>
<organism evidence="1 2">
    <name type="scientific">Phaeodactylibacter xiamenensis</name>
    <dbReference type="NCBI Taxonomy" id="1524460"/>
    <lineage>
        <taxon>Bacteria</taxon>
        <taxon>Pseudomonadati</taxon>
        <taxon>Bacteroidota</taxon>
        <taxon>Saprospiria</taxon>
        <taxon>Saprospirales</taxon>
        <taxon>Haliscomenobacteraceae</taxon>
        <taxon>Phaeodactylibacter</taxon>
    </lineage>
</organism>
<dbReference type="RefSeq" id="WP_044219547.1">
    <property type="nucleotide sequence ID" value="NZ_CAKZLC010000210.1"/>
</dbReference>
<accession>A0A098SAX1</accession>
<dbReference type="InterPro" id="IPR025563">
    <property type="entry name" value="DUF4286"/>
</dbReference>
<keyword evidence="2" id="KW-1185">Reference proteome</keyword>
<comment type="caution">
    <text evidence="1">The sequence shown here is derived from an EMBL/GenBank/DDBJ whole genome shotgun (WGS) entry which is preliminary data.</text>
</comment>
<sequence>MSKILYNVTVKIDHDVHEDWLRWMRRVHIPAIMETGMFIEHRISRLLGTDESDGFTYSIQYLSPNMTTYQLYQEKHAYLLQKDHQDRYKGKFVAFRTLMKVL</sequence>
<evidence type="ECO:0000313" key="1">
    <source>
        <dbReference type="EMBL" id="KGE88227.1"/>
    </source>
</evidence>
<evidence type="ECO:0000313" key="2">
    <source>
        <dbReference type="Proteomes" id="UP000029736"/>
    </source>
</evidence>
<dbReference type="AlphaFoldDB" id="A0A098SAX1"/>
<dbReference type="Proteomes" id="UP000029736">
    <property type="component" value="Unassembled WGS sequence"/>
</dbReference>
<dbReference type="EMBL" id="JPOS01000020">
    <property type="protein sequence ID" value="KGE88227.1"/>
    <property type="molecule type" value="Genomic_DNA"/>
</dbReference>
<reference evidence="1 2" key="1">
    <citation type="journal article" date="2014" name="Int. J. Syst. Evol. Microbiol.">
        <title>Phaeodactylibacter xiamenensis gen. nov., sp. nov., a member of the family Saprospiraceae isolated from the marine alga Phaeodactylum tricornutum.</title>
        <authorList>
            <person name="Chen Z.Jr."/>
            <person name="Lei X."/>
            <person name="Lai Q."/>
            <person name="Li Y."/>
            <person name="Zhang B."/>
            <person name="Zhang J."/>
            <person name="Zhang H."/>
            <person name="Yang L."/>
            <person name="Zheng W."/>
            <person name="Tian Y."/>
            <person name="Yu Z."/>
            <person name="Xu H.Jr."/>
            <person name="Zheng T."/>
        </authorList>
    </citation>
    <scope>NUCLEOTIDE SEQUENCE [LARGE SCALE GENOMIC DNA]</scope>
    <source>
        <strain evidence="1 2">KD52</strain>
    </source>
</reference>